<dbReference type="PANTHER" id="PTHR45870:SF2">
    <property type="entry name" value="TUBULIN MONOGLYCYLASE TTLL3"/>
    <property type="match status" value="1"/>
</dbReference>
<keyword evidence="3" id="KW-0436">Ligase</keyword>
<dbReference type="PANTHER" id="PTHR45870">
    <property type="entry name" value="TUBULIN MONOGLYCYLASE TTLL3"/>
    <property type="match status" value="1"/>
</dbReference>
<dbReference type="InterPro" id="IPR004344">
    <property type="entry name" value="TTL/TTLL_fam"/>
</dbReference>
<feature type="non-terminal residue" evidence="6">
    <location>
        <position position="1"/>
    </location>
</feature>
<keyword evidence="4" id="KW-0547">Nucleotide-binding</keyword>
<dbReference type="GO" id="GO:0005930">
    <property type="term" value="C:axoneme"/>
    <property type="evidence" value="ECO:0007669"/>
    <property type="project" value="TreeGrafter"/>
</dbReference>
<comment type="subcellular location">
    <subcellularLocation>
        <location evidence="1">Cytoplasm</location>
    </subcellularLocation>
</comment>
<evidence type="ECO:0000256" key="1">
    <source>
        <dbReference type="ARBA" id="ARBA00004496"/>
    </source>
</evidence>
<evidence type="ECO:0000256" key="5">
    <source>
        <dbReference type="ARBA" id="ARBA00022840"/>
    </source>
</evidence>
<proteinExistence type="predicted"/>
<dbReference type="Pfam" id="PF03133">
    <property type="entry name" value="TTL"/>
    <property type="match status" value="1"/>
</dbReference>
<dbReference type="AlphaFoldDB" id="A0A8K0G6A7"/>
<name>A0A8K0G6A7_IGNLU</name>
<keyword evidence="5" id="KW-0067">ATP-binding</keyword>
<protein>
    <submittedName>
        <fullName evidence="6">Uncharacterized protein</fullName>
    </submittedName>
</protein>
<organism evidence="6 7">
    <name type="scientific">Ignelater luminosus</name>
    <name type="common">Cucubano</name>
    <name type="synonym">Pyrophorus luminosus</name>
    <dbReference type="NCBI Taxonomy" id="2038154"/>
    <lineage>
        <taxon>Eukaryota</taxon>
        <taxon>Metazoa</taxon>
        <taxon>Ecdysozoa</taxon>
        <taxon>Arthropoda</taxon>
        <taxon>Hexapoda</taxon>
        <taxon>Insecta</taxon>
        <taxon>Pterygota</taxon>
        <taxon>Neoptera</taxon>
        <taxon>Endopterygota</taxon>
        <taxon>Coleoptera</taxon>
        <taxon>Polyphaga</taxon>
        <taxon>Elateriformia</taxon>
        <taxon>Elateroidea</taxon>
        <taxon>Elateridae</taxon>
        <taxon>Agrypninae</taxon>
        <taxon>Pyrophorini</taxon>
        <taxon>Ignelater</taxon>
    </lineage>
</organism>
<dbReference type="InterPro" id="IPR051437">
    <property type="entry name" value="TTLL_monoglycylase"/>
</dbReference>
<dbReference type="GO" id="GO:0015630">
    <property type="term" value="C:microtubule cytoskeleton"/>
    <property type="evidence" value="ECO:0007669"/>
    <property type="project" value="TreeGrafter"/>
</dbReference>
<dbReference type="GO" id="GO:0060271">
    <property type="term" value="P:cilium assembly"/>
    <property type="evidence" value="ECO:0007669"/>
    <property type="project" value="TreeGrafter"/>
</dbReference>
<evidence type="ECO:0000256" key="4">
    <source>
        <dbReference type="ARBA" id="ARBA00022741"/>
    </source>
</evidence>
<dbReference type="GO" id="GO:0005524">
    <property type="term" value="F:ATP binding"/>
    <property type="evidence" value="ECO:0007669"/>
    <property type="project" value="UniProtKB-KW"/>
</dbReference>
<gene>
    <name evidence="6" type="ORF">ILUMI_19000</name>
</gene>
<comment type="caution">
    <text evidence="6">The sequence shown here is derived from an EMBL/GenBank/DDBJ whole genome shotgun (WGS) entry which is preliminary data.</text>
</comment>
<evidence type="ECO:0000256" key="3">
    <source>
        <dbReference type="ARBA" id="ARBA00022598"/>
    </source>
</evidence>
<dbReference type="EMBL" id="VTPC01084779">
    <property type="protein sequence ID" value="KAF2887173.1"/>
    <property type="molecule type" value="Genomic_DNA"/>
</dbReference>
<dbReference type="Gene3D" id="3.30.470.20">
    <property type="entry name" value="ATP-grasp fold, B domain"/>
    <property type="match status" value="1"/>
</dbReference>
<reference evidence="6" key="1">
    <citation type="submission" date="2019-08" db="EMBL/GenBank/DDBJ databases">
        <title>The genome of the North American firefly Photinus pyralis.</title>
        <authorList>
            <consortium name="Photinus pyralis genome working group"/>
            <person name="Fallon T.R."/>
            <person name="Sander Lower S.E."/>
            <person name="Weng J.-K."/>
        </authorList>
    </citation>
    <scope>NUCLEOTIDE SEQUENCE</scope>
    <source>
        <strain evidence="6">TRF0915ILg1</strain>
        <tissue evidence="6">Whole body</tissue>
    </source>
</reference>
<accession>A0A8K0G6A7</accession>
<sequence length="95" mass="11211">DCYVRFSSQLYTLRKLHESIHLTNNSIQSRYKSCNRNPALPSYNMWDTHQFTRYLESIGHANVFRDVIYPGMKECLTGAILMNQTNLDTRKNCFE</sequence>
<dbReference type="Proteomes" id="UP000801492">
    <property type="component" value="Unassembled WGS sequence"/>
</dbReference>
<feature type="non-terminal residue" evidence="6">
    <location>
        <position position="95"/>
    </location>
</feature>
<evidence type="ECO:0000313" key="7">
    <source>
        <dbReference type="Proteomes" id="UP000801492"/>
    </source>
</evidence>
<keyword evidence="7" id="KW-1185">Reference proteome</keyword>
<evidence type="ECO:0000256" key="2">
    <source>
        <dbReference type="ARBA" id="ARBA00022490"/>
    </source>
</evidence>
<dbReference type="GO" id="GO:0070736">
    <property type="term" value="F:protein-glycine ligase activity, initiating"/>
    <property type="evidence" value="ECO:0007669"/>
    <property type="project" value="TreeGrafter"/>
</dbReference>
<evidence type="ECO:0000313" key="6">
    <source>
        <dbReference type="EMBL" id="KAF2887173.1"/>
    </source>
</evidence>
<dbReference type="OrthoDB" id="202825at2759"/>
<keyword evidence="2" id="KW-0963">Cytoplasm</keyword>
<dbReference type="GO" id="GO:0003341">
    <property type="term" value="P:cilium movement"/>
    <property type="evidence" value="ECO:0007669"/>
    <property type="project" value="TreeGrafter"/>
</dbReference>